<dbReference type="AlphaFoldDB" id="A0A2N4UWG0"/>
<dbReference type="EMBL" id="NPIB01000002">
    <property type="protein sequence ID" value="PLC59325.1"/>
    <property type="molecule type" value="Genomic_DNA"/>
</dbReference>
<gene>
    <name evidence="2" type="ORF">CIK00_03385</name>
</gene>
<keyword evidence="1" id="KW-0812">Transmembrane</keyword>
<evidence type="ECO:0000313" key="2">
    <source>
        <dbReference type="EMBL" id="PLC59325.1"/>
    </source>
</evidence>
<keyword evidence="1" id="KW-1133">Transmembrane helix</keyword>
<keyword evidence="1" id="KW-0472">Membrane</keyword>
<protein>
    <submittedName>
        <fullName evidence="2">Uncharacterized protein</fullName>
    </submittedName>
</protein>
<accession>A0A2N4UWG0</accession>
<evidence type="ECO:0000313" key="3">
    <source>
        <dbReference type="Proteomes" id="UP000234420"/>
    </source>
</evidence>
<feature type="transmembrane region" description="Helical" evidence="1">
    <location>
        <begin position="91"/>
        <end position="110"/>
    </location>
</feature>
<proteinExistence type="predicted"/>
<organism evidence="2 3">
    <name type="scientific">Photobacterium carnosum</name>
    <dbReference type="NCBI Taxonomy" id="2023717"/>
    <lineage>
        <taxon>Bacteria</taxon>
        <taxon>Pseudomonadati</taxon>
        <taxon>Pseudomonadota</taxon>
        <taxon>Gammaproteobacteria</taxon>
        <taxon>Vibrionales</taxon>
        <taxon>Vibrionaceae</taxon>
        <taxon>Photobacterium</taxon>
    </lineage>
</organism>
<comment type="caution">
    <text evidence="2">The sequence shown here is derived from an EMBL/GenBank/DDBJ whole genome shotgun (WGS) entry which is preliminary data.</text>
</comment>
<dbReference type="GeneID" id="69966020"/>
<feature type="transmembrane region" description="Helical" evidence="1">
    <location>
        <begin position="52"/>
        <end position="71"/>
    </location>
</feature>
<dbReference type="Proteomes" id="UP000234420">
    <property type="component" value="Unassembled WGS sequence"/>
</dbReference>
<feature type="transmembrane region" description="Helical" evidence="1">
    <location>
        <begin position="21"/>
        <end position="40"/>
    </location>
</feature>
<evidence type="ECO:0000256" key="1">
    <source>
        <dbReference type="SAM" id="Phobius"/>
    </source>
</evidence>
<name>A0A2N4UWG0_9GAMM</name>
<sequence>MLDQKESVSYSQVVTHMIRNNFAVSALLIIVQIIGLALFFSALPPHLTDVELGFLILMLLTFYTGSVFIYLAQYKAKLETGMTNPIWRSRYNKMTAMIVLAVVVFAIININ</sequence>
<keyword evidence="3" id="KW-1185">Reference proteome</keyword>
<dbReference type="RefSeq" id="WP_101767526.1">
    <property type="nucleotide sequence ID" value="NZ_BPPU01000003.1"/>
</dbReference>
<reference evidence="2 3" key="1">
    <citation type="journal article" date="2018" name="Syst. Appl. Microbiol.">
        <title>Photobacterium carnosum sp. nov., isolated from spoiled modified atmosphere packaged poultry meat.</title>
        <authorList>
            <person name="Hilgarth M."/>
            <person name="Fuertes S."/>
            <person name="Ehrmann M."/>
            <person name="Vogel R.F."/>
        </authorList>
    </citation>
    <scope>NUCLEOTIDE SEQUENCE [LARGE SCALE GENOMIC DNA]</scope>
    <source>
        <strain evidence="2 3">TMW 2.2021</strain>
    </source>
</reference>